<name>A0A1M5G4M2_9BACT</name>
<keyword evidence="3" id="KW-1185">Reference proteome</keyword>
<dbReference type="PROSITE" id="PS51257">
    <property type="entry name" value="PROKAR_LIPOPROTEIN"/>
    <property type="match status" value="1"/>
</dbReference>
<feature type="chain" id="PRO_5013268424" description="Lipoprotein" evidence="1">
    <location>
        <begin position="20"/>
        <end position="42"/>
    </location>
</feature>
<gene>
    <name evidence="2" type="ORF">SAMN05444008_115105</name>
</gene>
<evidence type="ECO:0000313" key="2">
    <source>
        <dbReference type="EMBL" id="SHF98770.1"/>
    </source>
</evidence>
<sequence length="42" mass="4665">MKNKIIAFGLLAITIISMASCTATRSKYGCPMNTERNSKWRG</sequence>
<feature type="signal peptide" evidence="1">
    <location>
        <begin position="1"/>
        <end position="19"/>
    </location>
</feature>
<organism evidence="2 3">
    <name type="scientific">Cnuella takakiae</name>
    <dbReference type="NCBI Taxonomy" id="1302690"/>
    <lineage>
        <taxon>Bacteria</taxon>
        <taxon>Pseudomonadati</taxon>
        <taxon>Bacteroidota</taxon>
        <taxon>Chitinophagia</taxon>
        <taxon>Chitinophagales</taxon>
        <taxon>Chitinophagaceae</taxon>
        <taxon>Cnuella</taxon>
    </lineage>
</organism>
<proteinExistence type="predicted"/>
<evidence type="ECO:0000313" key="3">
    <source>
        <dbReference type="Proteomes" id="UP000184368"/>
    </source>
</evidence>
<reference evidence="2 3" key="1">
    <citation type="submission" date="2016-11" db="EMBL/GenBank/DDBJ databases">
        <authorList>
            <person name="Jaros S."/>
            <person name="Januszkiewicz K."/>
            <person name="Wedrychowicz H."/>
        </authorList>
    </citation>
    <scope>NUCLEOTIDE SEQUENCE [LARGE SCALE GENOMIC DNA]</scope>
    <source>
        <strain evidence="2 3">DSM 26897</strain>
    </source>
</reference>
<dbReference type="EMBL" id="FQUO01000015">
    <property type="protein sequence ID" value="SHF98770.1"/>
    <property type="molecule type" value="Genomic_DNA"/>
</dbReference>
<dbReference type="AlphaFoldDB" id="A0A1M5G4M2"/>
<evidence type="ECO:0000256" key="1">
    <source>
        <dbReference type="SAM" id="SignalP"/>
    </source>
</evidence>
<keyword evidence="1" id="KW-0732">Signal</keyword>
<accession>A0A1M5G4M2</accession>
<evidence type="ECO:0008006" key="4">
    <source>
        <dbReference type="Google" id="ProtNLM"/>
    </source>
</evidence>
<dbReference type="Proteomes" id="UP000184368">
    <property type="component" value="Unassembled WGS sequence"/>
</dbReference>
<dbReference type="RefSeq" id="WP_262485776.1">
    <property type="nucleotide sequence ID" value="NZ_FQUO01000015.1"/>
</dbReference>
<protein>
    <recommendedName>
        <fullName evidence="4">Lipoprotein</fullName>
    </recommendedName>
</protein>